<organism evidence="2 3">
    <name type="scientific">Tripterygium wilfordii</name>
    <name type="common">Thunder God vine</name>
    <dbReference type="NCBI Taxonomy" id="458696"/>
    <lineage>
        <taxon>Eukaryota</taxon>
        <taxon>Viridiplantae</taxon>
        <taxon>Streptophyta</taxon>
        <taxon>Embryophyta</taxon>
        <taxon>Tracheophyta</taxon>
        <taxon>Spermatophyta</taxon>
        <taxon>Magnoliopsida</taxon>
        <taxon>eudicotyledons</taxon>
        <taxon>Gunneridae</taxon>
        <taxon>Pentapetalae</taxon>
        <taxon>rosids</taxon>
        <taxon>fabids</taxon>
        <taxon>Celastrales</taxon>
        <taxon>Celastraceae</taxon>
        <taxon>Tripterygium</taxon>
    </lineage>
</organism>
<proteinExistence type="predicted"/>
<comment type="caution">
    <text evidence="2">The sequence shown here is derived from an EMBL/GenBank/DDBJ whole genome shotgun (WGS) entry which is preliminary data.</text>
</comment>
<sequence>MNNSSKKWLVLLVIAVGSVLVLMSNIAIDDNLQKRMWSSSGHIDHYSQSQYRSRKLLYHHVVTGSPSARAGQWAQAQAQALP</sequence>
<evidence type="ECO:0000256" key="1">
    <source>
        <dbReference type="SAM" id="Phobius"/>
    </source>
</evidence>
<name>A0A7J7DVC7_TRIWF</name>
<keyword evidence="1" id="KW-1133">Transmembrane helix</keyword>
<evidence type="ECO:0000313" key="2">
    <source>
        <dbReference type="EMBL" id="KAF5750322.1"/>
    </source>
</evidence>
<reference evidence="2 3" key="1">
    <citation type="journal article" date="2020" name="Nat. Commun.">
        <title>Genome of Tripterygium wilfordii and identification of cytochrome P450 involved in triptolide biosynthesis.</title>
        <authorList>
            <person name="Tu L."/>
            <person name="Su P."/>
            <person name="Zhang Z."/>
            <person name="Gao L."/>
            <person name="Wang J."/>
            <person name="Hu T."/>
            <person name="Zhou J."/>
            <person name="Zhang Y."/>
            <person name="Zhao Y."/>
            <person name="Liu Y."/>
            <person name="Song Y."/>
            <person name="Tong Y."/>
            <person name="Lu Y."/>
            <person name="Yang J."/>
            <person name="Xu C."/>
            <person name="Jia M."/>
            <person name="Peters R.J."/>
            <person name="Huang L."/>
            <person name="Gao W."/>
        </authorList>
    </citation>
    <scope>NUCLEOTIDE SEQUENCE [LARGE SCALE GENOMIC DNA]</scope>
    <source>
        <strain evidence="3">cv. XIE 37</strain>
        <tissue evidence="2">Leaf</tissue>
    </source>
</reference>
<dbReference type="Proteomes" id="UP000593562">
    <property type="component" value="Unassembled WGS sequence"/>
</dbReference>
<dbReference type="InParanoid" id="A0A7J7DVC7"/>
<dbReference type="AlphaFoldDB" id="A0A7J7DVC7"/>
<dbReference type="EMBL" id="JAAARO010000003">
    <property type="protein sequence ID" value="KAF5750322.1"/>
    <property type="molecule type" value="Genomic_DNA"/>
</dbReference>
<gene>
    <name evidence="2" type="ORF">HS088_TW03G00656</name>
</gene>
<keyword evidence="1" id="KW-0472">Membrane</keyword>
<accession>A0A7J7DVC7</accession>
<keyword evidence="1" id="KW-0812">Transmembrane</keyword>
<evidence type="ECO:0000313" key="3">
    <source>
        <dbReference type="Proteomes" id="UP000593562"/>
    </source>
</evidence>
<keyword evidence="3" id="KW-1185">Reference proteome</keyword>
<feature type="transmembrane region" description="Helical" evidence="1">
    <location>
        <begin position="6"/>
        <end position="28"/>
    </location>
</feature>
<protein>
    <submittedName>
        <fullName evidence="2">Uncharacterized protein</fullName>
    </submittedName>
</protein>